<organism evidence="2">
    <name type="scientific">Spironucleus salmonicida</name>
    <dbReference type="NCBI Taxonomy" id="348837"/>
    <lineage>
        <taxon>Eukaryota</taxon>
        <taxon>Metamonada</taxon>
        <taxon>Diplomonadida</taxon>
        <taxon>Hexamitidae</taxon>
        <taxon>Hexamitinae</taxon>
        <taxon>Spironucleus</taxon>
    </lineage>
</organism>
<dbReference type="Gene3D" id="3.40.50.410">
    <property type="entry name" value="von Willebrand factor, type A domain"/>
    <property type="match status" value="1"/>
</dbReference>
<dbReference type="EMBL" id="KI546168">
    <property type="protein sequence ID" value="EST41709.1"/>
    <property type="molecule type" value="Genomic_DNA"/>
</dbReference>
<keyword evidence="4" id="KW-1185">Reference proteome</keyword>
<name>V6LLX7_9EUKA</name>
<evidence type="ECO:0000259" key="1">
    <source>
        <dbReference type="Pfam" id="PF04811"/>
    </source>
</evidence>
<accession>V6LLX7</accession>
<dbReference type="InterPro" id="IPR036180">
    <property type="entry name" value="Gelsolin-like_dom_sf"/>
</dbReference>
<dbReference type="Pfam" id="PF04811">
    <property type="entry name" value="Sec23_trunk"/>
    <property type="match status" value="1"/>
</dbReference>
<dbReference type="GO" id="GO:0006886">
    <property type="term" value="P:intracellular protein transport"/>
    <property type="evidence" value="ECO:0007669"/>
    <property type="project" value="InterPro"/>
</dbReference>
<dbReference type="SUPFAM" id="SSF82919">
    <property type="entry name" value="Zn-finger domain of Sec23/24"/>
    <property type="match status" value="1"/>
</dbReference>
<dbReference type="SUPFAM" id="SSF81995">
    <property type="entry name" value="beta-sandwich domain of Sec23/24"/>
    <property type="match status" value="1"/>
</dbReference>
<dbReference type="Gene3D" id="2.30.30.380">
    <property type="entry name" value="Zn-finger domain of Sec23/24"/>
    <property type="match status" value="1"/>
</dbReference>
<dbReference type="GO" id="GO:0000149">
    <property type="term" value="F:SNARE binding"/>
    <property type="evidence" value="ECO:0007669"/>
    <property type="project" value="TreeGrafter"/>
</dbReference>
<dbReference type="EMBL" id="AUWU02000003">
    <property type="protein sequence ID" value="KAH0575483.1"/>
    <property type="molecule type" value="Genomic_DNA"/>
</dbReference>
<dbReference type="Gene3D" id="2.60.40.1670">
    <property type="entry name" value="beta-sandwich domain of Sec23/24"/>
    <property type="match status" value="1"/>
</dbReference>
<dbReference type="GO" id="GO:0008270">
    <property type="term" value="F:zinc ion binding"/>
    <property type="evidence" value="ECO:0007669"/>
    <property type="project" value="InterPro"/>
</dbReference>
<reference evidence="2 3" key="1">
    <citation type="journal article" date="2014" name="PLoS Genet.">
        <title>The Genome of Spironucleus salmonicida Highlights a Fish Pathogen Adapted to Fluctuating Environments.</title>
        <authorList>
            <person name="Xu F."/>
            <person name="Jerlstrom-Hultqvist J."/>
            <person name="Einarsson E."/>
            <person name="Astvaldsson A."/>
            <person name="Svard S.G."/>
            <person name="Andersson J.O."/>
        </authorList>
    </citation>
    <scope>NUCLEOTIDE SEQUENCE</scope>
    <source>
        <strain evidence="3">ATCC 50377</strain>
    </source>
</reference>
<proteinExistence type="predicted"/>
<evidence type="ECO:0000313" key="2">
    <source>
        <dbReference type="EMBL" id="EST41709.1"/>
    </source>
</evidence>
<dbReference type="GO" id="GO:0090110">
    <property type="term" value="P:COPII-coated vesicle cargo loading"/>
    <property type="evidence" value="ECO:0007669"/>
    <property type="project" value="TreeGrafter"/>
</dbReference>
<dbReference type="OrthoDB" id="10257180at2759"/>
<evidence type="ECO:0000313" key="3">
    <source>
        <dbReference type="EMBL" id="KAH0575483.1"/>
    </source>
</evidence>
<dbReference type="VEuPathDB" id="GiardiaDB:SS50377_23116"/>
<sequence>MNLPSPSLLFLSKYGEQQTQKLDQSKEVSLLPNAINDPELAKSTFSTISSYTYLESILHTQSAINFQPFAKSVTQANEIPIRCKRCKAYLQDPFIFNGKEFQCQICGRQNQTSSSLTSIPPNPVEFNVQDYVYSSATVDLAGTRTEFLYPGEIGHIQSEVLSHPEILKAAMGSSKFQRDFRGSKDPKIPSSERCLEKVLKTFDTELLGKQEYQESNIDTYRFVHVFIVQTTFNSIYQGILECVLSQIENFLLTSHPNIQVAICFSQMQLQFFQKITSGFEIYEVVSDPVTGEPMIPIPVDELCFDSTLIEEFKEFKQFILQYYYQDIQNSLERYKLAPSSIGDSIGGIVSSLQRIGGIVNVILTDRPTFGVGAIPPEDIKTYTYTSHDNAATAKEAAYFNSNLYYNRLAREAVDHNISINIVGLPFNNFSLGLQCLAPLTFTTAGSLYYNEPARLANEIQSTGNYAFLTDCLRDIFETEAIACTFTARCSQGIDLMLTEEIQTEEIDGVVNSAKNLLNTIFKQKATQQNNLKTFKYKTKDQVYGSFSKLSDVELSFASMKKSSCFSAKLRLQIQKFQDPKIQFAVLFTSQDGKRRVRTGILGLACSEIAAQIYNSCDQFQLVSFASKRFSSAFLGAQGLQNKDQGPLGGLQQNSKQAVSKVEVENAKIEEGSKNGNLSEIEIKFCNELSEVALNSQISSFEVLSLKNGGQKLINQYKMQGMIMQDLKLLLKGFKDIAGASQQSKLLIPQSMQLVPLYMHVLARTGISHAHRNQNEGGMFTSDMRVAEACFNLQENYVKICNNLVPGVFNVNALLGANQAILRPISANSMSIVDVYKNCYLFVSGRICVLAIGRSVPKDVIQELIGEENGFYIQQFRSDNLNANLKVLKQVYGFKGGIYISKDEGVLEGLRRWMIVEDGSSRDMSYQEFLQSLPSVIAK</sequence>
<dbReference type="InterPro" id="IPR006896">
    <property type="entry name" value="Sec23/24_trunk_dom"/>
</dbReference>
<dbReference type="InterPro" id="IPR050550">
    <property type="entry name" value="SEC23_SEC24_subfamily"/>
</dbReference>
<dbReference type="PANTHER" id="PTHR13803">
    <property type="entry name" value="SEC24-RELATED PROTEIN"/>
    <property type="match status" value="1"/>
</dbReference>
<feature type="domain" description="Sec23/Sec24 trunk" evidence="1">
    <location>
        <begin position="223"/>
        <end position="451"/>
    </location>
</feature>
<dbReference type="Proteomes" id="UP000018208">
    <property type="component" value="Unassembled WGS sequence"/>
</dbReference>
<dbReference type="PANTHER" id="PTHR13803:SF4">
    <property type="entry name" value="SECRETORY 24CD, ISOFORM C"/>
    <property type="match status" value="1"/>
</dbReference>
<dbReference type="SUPFAM" id="SSF53300">
    <property type="entry name" value="vWA-like"/>
    <property type="match status" value="1"/>
</dbReference>
<protein>
    <submittedName>
        <fullName evidence="2">Sec24</fullName>
    </submittedName>
</protein>
<dbReference type="InterPro" id="IPR036174">
    <property type="entry name" value="Znf_Sec23_Sec24_sf"/>
</dbReference>
<evidence type="ECO:0000313" key="4">
    <source>
        <dbReference type="Proteomes" id="UP000018208"/>
    </source>
</evidence>
<dbReference type="SUPFAM" id="SSF82754">
    <property type="entry name" value="C-terminal, gelsolin-like domain of Sec23/24"/>
    <property type="match status" value="1"/>
</dbReference>
<reference evidence="3" key="2">
    <citation type="submission" date="2020-12" db="EMBL/GenBank/DDBJ databases">
        <title>New Spironucleus salmonicida genome in near-complete chromosomes.</title>
        <authorList>
            <person name="Xu F."/>
            <person name="Kurt Z."/>
            <person name="Jimenez-Gonzalez A."/>
            <person name="Astvaldsson A."/>
            <person name="Andersson J.O."/>
            <person name="Svard S.G."/>
        </authorList>
    </citation>
    <scope>NUCLEOTIDE SEQUENCE</scope>
    <source>
        <strain evidence="3">ATCC 50377</strain>
    </source>
</reference>
<dbReference type="GO" id="GO:0030127">
    <property type="term" value="C:COPII vesicle coat"/>
    <property type="evidence" value="ECO:0007669"/>
    <property type="project" value="InterPro"/>
</dbReference>
<gene>
    <name evidence="2" type="ORF">SS50377_18796</name>
    <name evidence="3" type="ORF">SS50377_23116</name>
</gene>
<dbReference type="InterPro" id="IPR036465">
    <property type="entry name" value="vWFA_dom_sf"/>
</dbReference>
<dbReference type="AlphaFoldDB" id="V6LLX7"/>
<dbReference type="GO" id="GO:0070971">
    <property type="term" value="C:endoplasmic reticulum exit site"/>
    <property type="evidence" value="ECO:0007669"/>
    <property type="project" value="TreeGrafter"/>
</dbReference>